<dbReference type="InterPro" id="IPR009875">
    <property type="entry name" value="PilZ_domain"/>
</dbReference>
<evidence type="ECO:0000259" key="2">
    <source>
        <dbReference type="Pfam" id="PF12945"/>
    </source>
</evidence>
<name>A0ABZ2YA82_9BACT</name>
<dbReference type="SUPFAM" id="SSF141371">
    <property type="entry name" value="PilZ domain-like"/>
    <property type="match status" value="1"/>
</dbReference>
<evidence type="ECO:0000313" key="3">
    <source>
        <dbReference type="EMBL" id="WZL75920.1"/>
    </source>
</evidence>
<dbReference type="RefSeq" id="WP_369018073.1">
    <property type="nucleotide sequence ID" value="NZ_CP121689.1"/>
</dbReference>
<gene>
    <name evidence="3" type="ORF">QBE54_10105</name>
</gene>
<organism evidence="3 4">
    <name type="scientific">Thermatribacter velox</name>
    <dbReference type="NCBI Taxonomy" id="3039681"/>
    <lineage>
        <taxon>Bacteria</taxon>
        <taxon>Pseudomonadati</taxon>
        <taxon>Atribacterota</taxon>
        <taxon>Atribacteria</taxon>
        <taxon>Atribacterales</taxon>
        <taxon>Thermatribacteraceae</taxon>
        <taxon>Thermatribacter</taxon>
    </lineage>
</organism>
<dbReference type="Gene3D" id="2.40.10.220">
    <property type="entry name" value="predicted glycosyltransferase like domains"/>
    <property type="match status" value="1"/>
</dbReference>
<reference evidence="3 4" key="1">
    <citation type="submission" date="2023-03" db="EMBL/GenBank/DDBJ databases">
        <title>Novel Species.</title>
        <authorList>
            <person name="Ma S."/>
        </authorList>
    </citation>
    <scope>NUCLEOTIDE SEQUENCE [LARGE SCALE GENOMIC DNA]</scope>
    <source>
        <strain evidence="3 4">B11</strain>
    </source>
</reference>
<evidence type="ECO:0000259" key="1">
    <source>
        <dbReference type="Pfam" id="PF07238"/>
    </source>
</evidence>
<feature type="domain" description="PilZ" evidence="1">
    <location>
        <begin position="104"/>
        <end position="204"/>
    </location>
</feature>
<keyword evidence="4" id="KW-1185">Reference proteome</keyword>
<dbReference type="InterPro" id="IPR009926">
    <property type="entry name" value="T3SS_YcgR_PilZN"/>
</dbReference>
<evidence type="ECO:0000313" key="4">
    <source>
        <dbReference type="Proteomes" id="UP001461341"/>
    </source>
</evidence>
<feature type="domain" description="Type III secretion system flagellar brake protein YcgR PilZN" evidence="2">
    <location>
        <begin position="25"/>
        <end position="97"/>
    </location>
</feature>
<protein>
    <submittedName>
        <fullName evidence="3">PilZ domain-containing protein</fullName>
    </submittedName>
</protein>
<dbReference type="Pfam" id="PF07238">
    <property type="entry name" value="PilZ"/>
    <property type="match status" value="1"/>
</dbReference>
<proteinExistence type="predicted"/>
<dbReference type="Pfam" id="PF12945">
    <property type="entry name" value="PilZNR"/>
    <property type="match status" value="1"/>
</dbReference>
<dbReference type="EMBL" id="CP121689">
    <property type="protein sequence ID" value="WZL75920.1"/>
    <property type="molecule type" value="Genomic_DNA"/>
</dbReference>
<sequence>MEVERIFQVNRKASIGVLWKGSHGEDTWRFYPSRIESIRNNEVWFAAPQERGTLVPIGKGDPVQVYIVGDNEIFFFEGKAKERQRKGNLAYLILELPQKVVRKQRRNYVRLDISLPVCVRDEESLVEGLTKNISGGGMLVSFGDHKNPFPADAQDLFFMIGLHNGQDIFGKARVVRKEDPSTYAFEFTDIQEADREKIVKFIFQKQIEMKKKGLV</sequence>
<dbReference type="Proteomes" id="UP001461341">
    <property type="component" value="Chromosome"/>
</dbReference>
<accession>A0ABZ2YA82</accession>